<evidence type="ECO:0000256" key="1">
    <source>
        <dbReference type="SAM" id="SignalP"/>
    </source>
</evidence>
<dbReference type="AlphaFoldDB" id="A0ABD1ZCX2"/>
<evidence type="ECO:0000313" key="2">
    <source>
        <dbReference type="EMBL" id="KAL2649291.1"/>
    </source>
</evidence>
<dbReference type="Proteomes" id="UP001605036">
    <property type="component" value="Unassembled WGS sequence"/>
</dbReference>
<accession>A0ABD1ZCX2</accession>
<organism evidence="2 3">
    <name type="scientific">Riccia fluitans</name>
    <dbReference type="NCBI Taxonomy" id="41844"/>
    <lineage>
        <taxon>Eukaryota</taxon>
        <taxon>Viridiplantae</taxon>
        <taxon>Streptophyta</taxon>
        <taxon>Embryophyta</taxon>
        <taxon>Marchantiophyta</taxon>
        <taxon>Marchantiopsida</taxon>
        <taxon>Marchantiidae</taxon>
        <taxon>Marchantiales</taxon>
        <taxon>Ricciaceae</taxon>
        <taxon>Riccia</taxon>
    </lineage>
</organism>
<evidence type="ECO:0008006" key="4">
    <source>
        <dbReference type="Google" id="ProtNLM"/>
    </source>
</evidence>
<sequence>MTLGSMQLCVLWFCATRAQLVTTPPKRPSVIISSSAATALNINVGPGEQLAHDGRCEQSSMLDNHVVIHLVVGELQLVQESVGWLSDDYGGEELSSEPCASSRTDGLLDNRDFHVRVLTKFVGTAESCRSSSDHNHVGVSVGDHVSHIPASYLPDDGLLDRGEFIVVEVVLRILVQGSTRSSGLMRNHSRTRSCSNSNPINRGCTERELFTLNVHEGANVAGTLRSTKSSHICQKILNRDDLGVEVENMQRERSESLLLVLKVHREFSNEVWKETKVIYIRATGCLPK</sequence>
<name>A0ABD1ZCX2_9MARC</name>
<comment type="caution">
    <text evidence="2">The sequence shown here is derived from an EMBL/GenBank/DDBJ whole genome shotgun (WGS) entry which is preliminary data.</text>
</comment>
<feature type="chain" id="PRO_5044803916" description="Secreted protein" evidence="1">
    <location>
        <begin position="19"/>
        <end position="288"/>
    </location>
</feature>
<reference evidence="2 3" key="1">
    <citation type="submission" date="2024-09" db="EMBL/GenBank/DDBJ databases">
        <title>Chromosome-scale assembly of Riccia fluitans.</title>
        <authorList>
            <person name="Paukszto L."/>
            <person name="Sawicki J."/>
            <person name="Karawczyk K."/>
            <person name="Piernik-Szablinska J."/>
            <person name="Szczecinska M."/>
            <person name="Mazdziarz M."/>
        </authorList>
    </citation>
    <scope>NUCLEOTIDE SEQUENCE [LARGE SCALE GENOMIC DNA]</scope>
    <source>
        <strain evidence="2">Rf_01</strain>
        <tissue evidence="2">Aerial parts of the thallus</tissue>
    </source>
</reference>
<protein>
    <recommendedName>
        <fullName evidence="4">Secreted protein</fullName>
    </recommendedName>
</protein>
<keyword evidence="3" id="KW-1185">Reference proteome</keyword>
<gene>
    <name evidence="2" type="ORF">R1flu_017419</name>
</gene>
<keyword evidence="1" id="KW-0732">Signal</keyword>
<proteinExistence type="predicted"/>
<feature type="signal peptide" evidence="1">
    <location>
        <begin position="1"/>
        <end position="18"/>
    </location>
</feature>
<evidence type="ECO:0000313" key="3">
    <source>
        <dbReference type="Proteomes" id="UP001605036"/>
    </source>
</evidence>
<dbReference type="EMBL" id="JBHFFA010000001">
    <property type="protein sequence ID" value="KAL2649291.1"/>
    <property type="molecule type" value="Genomic_DNA"/>
</dbReference>